<comment type="caution">
    <text evidence="1">The sequence shown here is derived from an EMBL/GenBank/DDBJ whole genome shotgun (WGS) entry which is preliminary data.</text>
</comment>
<organism evidence="1 2">
    <name type="scientific">Paraglaciecola hydrolytica</name>
    <dbReference type="NCBI Taxonomy" id="1799789"/>
    <lineage>
        <taxon>Bacteria</taxon>
        <taxon>Pseudomonadati</taxon>
        <taxon>Pseudomonadota</taxon>
        <taxon>Gammaproteobacteria</taxon>
        <taxon>Alteromonadales</taxon>
        <taxon>Alteromonadaceae</taxon>
        <taxon>Paraglaciecola</taxon>
    </lineage>
</organism>
<name>A0A136A437_9ALTE</name>
<accession>A0A136A437</accession>
<evidence type="ECO:0000313" key="1">
    <source>
        <dbReference type="EMBL" id="KXI30002.1"/>
    </source>
</evidence>
<protein>
    <submittedName>
        <fullName evidence="1">Uncharacterized protein</fullName>
    </submittedName>
</protein>
<gene>
    <name evidence="1" type="ORF">AX660_08305</name>
</gene>
<reference evidence="2" key="1">
    <citation type="submission" date="2016-02" db="EMBL/GenBank/DDBJ databases">
        <authorList>
            <person name="Schultz-Johansen M."/>
            <person name="Glaring M.A."/>
            <person name="Bech P.K."/>
            <person name="Stougaard P."/>
        </authorList>
    </citation>
    <scope>NUCLEOTIDE SEQUENCE [LARGE SCALE GENOMIC DNA]</scope>
    <source>
        <strain evidence="2">S66</strain>
    </source>
</reference>
<dbReference type="AlphaFoldDB" id="A0A136A437"/>
<dbReference type="EMBL" id="LSNE01000003">
    <property type="protein sequence ID" value="KXI30002.1"/>
    <property type="molecule type" value="Genomic_DNA"/>
</dbReference>
<keyword evidence="2" id="KW-1185">Reference proteome</keyword>
<proteinExistence type="predicted"/>
<evidence type="ECO:0000313" key="2">
    <source>
        <dbReference type="Proteomes" id="UP000070299"/>
    </source>
</evidence>
<dbReference type="Proteomes" id="UP000070299">
    <property type="component" value="Unassembled WGS sequence"/>
</dbReference>
<sequence length="100" mass="10781">MLAGLVGDSPLRWDGIIGSLAVDCRDAGGRAKQDARAECYSHMGVSEVVLGTQPERTTRMDARLEAATGKYDTQMIYENLYCITLYGYGSPLGFALRGSA</sequence>